<feature type="domain" description="TrfB transcriptional repressor protein" evidence="3">
    <location>
        <begin position="29"/>
        <end position="111"/>
    </location>
</feature>
<evidence type="ECO:0000259" key="3">
    <source>
        <dbReference type="Pfam" id="PF16509"/>
    </source>
</evidence>
<dbReference type="AlphaFoldDB" id="A0A4Y8ML29"/>
<evidence type="ECO:0000256" key="1">
    <source>
        <dbReference type="ARBA" id="ARBA00023015"/>
    </source>
</evidence>
<reference evidence="4 5" key="1">
    <citation type="submission" date="2019-03" db="EMBL/GenBank/DDBJ databases">
        <title>Complete Genome Sequence of Paraburkholderia dipogonis ICMP 19430T, a Nitrogen-fixing Symbiont of the South African Invasive Legume Dipogon lignosus in New Zealand.</title>
        <authorList>
            <person name="De Meyer S.E."/>
        </authorList>
    </citation>
    <scope>NUCLEOTIDE SEQUENCE [LARGE SCALE GENOMIC DNA]</scope>
    <source>
        <strain evidence="4 5">ICMP 19430</strain>
    </source>
</reference>
<protein>
    <recommendedName>
        <fullName evidence="3">TrfB transcriptional repressor protein domain-containing protein</fullName>
    </recommendedName>
</protein>
<accession>A0A4Y8ML29</accession>
<gene>
    <name evidence="4" type="ORF">E2553_37715</name>
</gene>
<dbReference type="EMBL" id="SNVI01000004">
    <property type="protein sequence ID" value="TFE38124.1"/>
    <property type="molecule type" value="Genomic_DNA"/>
</dbReference>
<proteinExistence type="predicted"/>
<dbReference type="Gene3D" id="1.10.10.2690">
    <property type="match status" value="1"/>
</dbReference>
<evidence type="ECO:0000256" key="2">
    <source>
        <dbReference type="ARBA" id="ARBA00023163"/>
    </source>
</evidence>
<name>A0A4Y8ML29_9BURK</name>
<dbReference type="Pfam" id="PF16509">
    <property type="entry name" value="KORA"/>
    <property type="match status" value="1"/>
</dbReference>
<comment type="caution">
    <text evidence="4">The sequence shown here is derived from an EMBL/GenBank/DDBJ whole genome shotgun (WGS) entry which is preliminary data.</text>
</comment>
<dbReference type="Proteomes" id="UP000297385">
    <property type="component" value="Unassembled WGS sequence"/>
</dbReference>
<dbReference type="InterPro" id="IPR032428">
    <property type="entry name" value="TrfB"/>
</dbReference>
<keyword evidence="2" id="KW-0804">Transcription</keyword>
<evidence type="ECO:0000313" key="5">
    <source>
        <dbReference type="Proteomes" id="UP000297385"/>
    </source>
</evidence>
<sequence>MPLIGIDRRRIIQTFTLHQMRTIMAADKMTAKDFKAVMPRLKRMTVGSVDIARRVLVDGISQVDAANESGLTKQRVGALVKAVLAAAREIPADWEQVEVWLPPELAAQVRQMATEAKARIDAGT</sequence>
<keyword evidence="1" id="KW-0805">Transcription regulation</keyword>
<evidence type="ECO:0000313" key="4">
    <source>
        <dbReference type="EMBL" id="TFE38124.1"/>
    </source>
</evidence>
<organism evidence="4 5">
    <name type="scientific">Paraburkholderia dipogonis</name>
    <dbReference type="NCBI Taxonomy" id="1211383"/>
    <lineage>
        <taxon>Bacteria</taxon>
        <taxon>Pseudomonadati</taxon>
        <taxon>Pseudomonadota</taxon>
        <taxon>Betaproteobacteria</taxon>
        <taxon>Burkholderiales</taxon>
        <taxon>Burkholderiaceae</taxon>
        <taxon>Paraburkholderia</taxon>
    </lineage>
</organism>
<dbReference type="InterPro" id="IPR053721">
    <property type="entry name" value="Fimbrial_Adhesin_Reg"/>
</dbReference>